<dbReference type="GO" id="GO:0016079">
    <property type="term" value="P:synaptic vesicle exocytosis"/>
    <property type="evidence" value="ECO:0007669"/>
    <property type="project" value="InterPro"/>
</dbReference>
<dbReference type="InterPro" id="IPR033227">
    <property type="entry name" value="CAPS"/>
</dbReference>
<feature type="coiled-coil region" evidence="1">
    <location>
        <begin position="87"/>
        <end position="121"/>
    </location>
</feature>
<evidence type="ECO:0000256" key="1">
    <source>
        <dbReference type="SAM" id="Coils"/>
    </source>
</evidence>
<gene>
    <name evidence="3" type="ORF">JYZ213_LOCUS22081</name>
</gene>
<accession>A0A814Q306</accession>
<evidence type="ECO:0000256" key="2">
    <source>
        <dbReference type="SAM" id="MobiDB-lite"/>
    </source>
</evidence>
<organism evidence="3 4">
    <name type="scientific">Adineta steineri</name>
    <dbReference type="NCBI Taxonomy" id="433720"/>
    <lineage>
        <taxon>Eukaryota</taxon>
        <taxon>Metazoa</taxon>
        <taxon>Spiralia</taxon>
        <taxon>Gnathifera</taxon>
        <taxon>Rotifera</taxon>
        <taxon>Eurotatoria</taxon>
        <taxon>Bdelloidea</taxon>
        <taxon>Adinetida</taxon>
        <taxon>Adinetidae</taxon>
        <taxon>Adineta</taxon>
    </lineage>
</organism>
<dbReference type="AlphaFoldDB" id="A0A814Q306"/>
<feature type="region of interest" description="Disordered" evidence="2">
    <location>
        <begin position="145"/>
        <end position="184"/>
    </location>
</feature>
<dbReference type="PANTHER" id="PTHR12166">
    <property type="entry name" value="CALCIUM-DEPENDENT SECRETION ACTIVATOR"/>
    <property type="match status" value="1"/>
</dbReference>
<protein>
    <submittedName>
        <fullName evidence="3">Uncharacterized protein</fullName>
    </submittedName>
</protein>
<comment type="caution">
    <text evidence="3">The sequence shown here is derived from an EMBL/GenBank/DDBJ whole genome shotgun (WGS) entry which is preliminary data.</text>
</comment>
<dbReference type="EMBL" id="CAJNOG010000247">
    <property type="protein sequence ID" value="CAF1113787.1"/>
    <property type="molecule type" value="Genomic_DNA"/>
</dbReference>
<dbReference type="GO" id="GO:1990504">
    <property type="term" value="P:dense core granule exocytosis"/>
    <property type="evidence" value="ECO:0007669"/>
    <property type="project" value="InterPro"/>
</dbReference>
<keyword evidence="1" id="KW-0175">Coiled coil</keyword>
<reference evidence="3" key="1">
    <citation type="submission" date="2021-02" db="EMBL/GenBank/DDBJ databases">
        <authorList>
            <person name="Nowell W R."/>
        </authorList>
    </citation>
    <scope>NUCLEOTIDE SEQUENCE</scope>
</reference>
<name>A0A814Q306_9BILA</name>
<evidence type="ECO:0000313" key="4">
    <source>
        <dbReference type="Proteomes" id="UP000663845"/>
    </source>
</evidence>
<feature type="compositionally biased region" description="Polar residues" evidence="2">
    <location>
        <begin position="145"/>
        <end position="162"/>
    </location>
</feature>
<sequence>MWLGERTEISLHPYQLACLMLIVKKTRGSFELQGVQEKDLNSQLYSSIMQRLHIAKRLIKKSILLIQIRSCRQLKYAENDRQVLKNYNQSNSLAKGLQQRLKNLKNEIDDYNLRIKNMVQQEKDYWKQLEEIILKRTITTSKPTMNTNSTYITYTDKNNENAPPNELHSNKNKNKTRKKKKKVY</sequence>
<evidence type="ECO:0000313" key="3">
    <source>
        <dbReference type="EMBL" id="CAF1113787.1"/>
    </source>
</evidence>
<dbReference type="GO" id="GO:0098793">
    <property type="term" value="C:presynapse"/>
    <property type="evidence" value="ECO:0007669"/>
    <property type="project" value="GOC"/>
</dbReference>
<feature type="compositionally biased region" description="Basic residues" evidence="2">
    <location>
        <begin position="170"/>
        <end position="184"/>
    </location>
</feature>
<proteinExistence type="predicted"/>
<dbReference type="Proteomes" id="UP000663845">
    <property type="component" value="Unassembled WGS sequence"/>
</dbReference>
<dbReference type="PANTHER" id="PTHR12166:SF8">
    <property type="entry name" value="CALCIUM-DEPENDENT SECRETION ACTIVATOR"/>
    <property type="match status" value="1"/>
</dbReference>